<dbReference type="InterPro" id="IPR035929">
    <property type="entry name" value="CoaB-like_sf"/>
</dbReference>
<dbReference type="EMBL" id="LR789196">
    <property type="protein sequence ID" value="CAB3265058.1"/>
    <property type="molecule type" value="mRNA"/>
</dbReference>
<evidence type="ECO:0000259" key="2">
    <source>
        <dbReference type="Pfam" id="PF04127"/>
    </source>
</evidence>
<dbReference type="GO" id="GO:0015937">
    <property type="term" value="P:coenzyme A biosynthetic process"/>
    <property type="evidence" value="ECO:0007669"/>
    <property type="project" value="UniProtKB-ARBA"/>
</dbReference>
<dbReference type="GO" id="GO:0016874">
    <property type="term" value="F:ligase activity"/>
    <property type="evidence" value="ECO:0007669"/>
    <property type="project" value="UniProtKB-KW"/>
</dbReference>
<dbReference type="Gene3D" id="3.40.50.10300">
    <property type="entry name" value="CoaB-like"/>
    <property type="match status" value="1"/>
</dbReference>
<organism evidence="3">
    <name type="scientific">Phallusia mammillata</name>
    <dbReference type="NCBI Taxonomy" id="59560"/>
    <lineage>
        <taxon>Eukaryota</taxon>
        <taxon>Metazoa</taxon>
        <taxon>Chordata</taxon>
        <taxon>Tunicata</taxon>
        <taxon>Ascidiacea</taxon>
        <taxon>Phlebobranchia</taxon>
        <taxon>Ascidiidae</taxon>
        <taxon>Phallusia</taxon>
    </lineage>
</organism>
<dbReference type="InterPro" id="IPR007085">
    <property type="entry name" value="DNA/pantothenate-metab_flavo_C"/>
</dbReference>
<keyword evidence="3" id="KW-0436">Ligase</keyword>
<dbReference type="AlphaFoldDB" id="A0A6F9DPY4"/>
<dbReference type="Pfam" id="PF04127">
    <property type="entry name" value="DFP"/>
    <property type="match status" value="1"/>
</dbReference>
<dbReference type="SUPFAM" id="SSF102645">
    <property type="entry name" value="CoaB-like"/>
    <property type="match status" value="1"/>
</dbReference>
<reference evidence="3" key="1">
    <citation type="submission" date="2020-04" db="EMBL/GenBank/DDBJ databases">
        <authorList>
            <person name="Neveu A P."/>
        </authorList>
    </citation>
    <scope>NUCLEOTIDE SEQUENCE</scope>
    <source>
        <tissue evidence="3">Whole embryo</tissue>
    </source>
</reference>
<proteinExistence type="evidence at transcript level"/>
<accession>A0A6F9DPY4</accession>
<dbReference type="PANTHER" id="PTHR12290">
    <property type="entry name" value="CORNICHON-RELATED"/>
    <property type="match status" value="1"/>
</dbReference>
<comment type="similarity">
    <text evidence="1">Belongs to the PPC synthetase family.</text>
</comment>
<sequence length="314" mass="35793">MMETDSILDSFNKPKTLNEVHSKAVQFVTNCQKAETKKLVLVTSGGTSVPLEKNRVRHLDNFSTGWRGSASAEEFLKAEYAVIFLYRKNSFFPFTRHLPCENSNERLLQCLQIDKESGKVYLENDDEKIKNGIRDYQAYTSKNLFLPIQFVTLDEYLHFLHALCLAMKPLKSKAMVYLPAAVSDFYVPYKELPEHKIQSEIAAKGLTINLQPVPKLIRHLTKNWVDCAFVISFKLETDATILQQKAVDSLKKYGQHVVVANILKTKSQQVTVISEQMSSVIELSQDDIKNRVEIESKLVPFLTGLHDSYLSTIK</sequence>
<protein>
    <submittedName>
        <fullName evidence="3">Phosphopantothenate--cysteine ligase-like</fullName>
    </submittedName>
</protein>
<evidence type="ECO:0000256" key="1">
    <source>
        <dbReference type="ARBA" id="ARBA00005703"/>
    </source>
</evidence>
<evidence type="ECO:0000313" key="3">
    <source>
        <dbReference type="EMBL" id="CAB3265058.1"/>
    </source>
</evidence>
<feature type="domain" description="DNA/pantothenate metabolism flavoprotein C-terminal" evidence="2">
    <location>
        <begin position="168"/>
        <end position="287"/>
    </location>
</feature>
<name>A0A6F9DPY4_9ASCI</name>
<gene>
    <name evidence="3" type="primary">Ppcs</name>
</gene>